<keyword evidence="5" id="KW-0249">Electron transport</keyword>
<gene>
    <name evidence="10" type="ORF">SAMN02745973_01009</name>
</gene>
<dbReference type="PANTHER" id="PTHR43034">
    <property type="entry name" value="ION-TRANSLOCATING OXIDOREDUCTASE COMPLEX SUBUNIT C"/>
    <property type="match status" value="1"/>
</dbReference>
<organism evidence="10 11">
    <name type="scientific">Garciella nitratireducens DSM 15102</name>
    <dbReference type="NCBI Taxonomy" id="1121911"/>
    <lineage>
        <taxon>Bacteria</taxon>
        <taxon>Bacillati</taxon>
        <taxon>Bacillota</taxon>
        <taxon>Clostridia</taxon>
        <taxon>Eubacteriales</taxon>
        <taxon>Eubacteriaceae</taxon>
        <taxon>Garciella</taxon>
    </lineage>
</organism>
<evidence type="ECO:0000256" key="1">
    <source>
        <dbReference type="ARBA" id="ARBA00022448"/>
    </source>
</evidence>
<dbReference type="Pfam" id="PF13375">
    <property type="entry name" value="RnfC_N"/>
    <property type="match status" value="1"/>
</dbReference>
<dbReference type="InterPro" id="IPR010208">
    <property type="entry name" value="Ion_transpt_RnfC/RsxC"/>
</dbReference>
<dbReference type="SUPFAM" id="SSF142019">
    <property type="entry name" value="Nqo1 FMN-binding domain-like"/>
    <property type="match status" value="1"/>
</dbReference>
<accession>A0A1T4LKW4</accession>
<evidence type="ECO:0000259" key="9">
    <source>
        <dbReference type="Pfam" id="PF13375"/>
    </source>
</evidence>
<dbReference type="Gene3D" id="3.40.50.11540">
    <property type="entry name" value="NADH-ubiquinone oxidoreductase 51kDa subunit"/>
    <property type="match status" value="1"/>
</dbReference>
<dbReference type="InterPro" id="IPR026902">
    <property type="entry name" value="RnfC_N"/>
</dbReference>
<evidence type="ECO:0000259" key="8">
    <source>
        <dbReference type="Pfam" id="PF01512"/>
    </source>
</evidence>
<evidence type="ECO:0000256" key="5">
    <source>
        <dbReference type="ARBA" id="ARBA00022982"/>
    </source>
</evidence>
<sequence>MEFRFPLKQHVGAPCISIVKEAEEIQRGQKIAEPNGLGAYIHSSVNGVVKTVNDYEIIIEGDENQPKDYLPIKETNNKLEAIREAGIIGAGGAGFPTHIKLKTKIPGGYAIVNAAECEPILGHNIHYLEKNAKKVINGLKYIMEITEAQHGIIAIKPKHKNAIDKLKEAIGKDPIDIKFLKDLYPAGDERVIIREILGIELKPGQLPSEANAVVQNVETVKNIALAIEDRKPVIDKDVTVGGRVKNAPKGMVIMDVPVGYPVIRLIETAGGYVNPHGEIVLGGPFTGKSGKEDTPVTKTLGGVLVAMPFPQDKRKFGILACECGAQEGRLREIVEAMGGKVVAEEKCKRMVEVGGRYRCELPGICPGQAQTVMKLKKKGAEVIFTGSCGD</sequence>
<keyword evidence="7" id="KW-0411">Iron-sulfur</keyword>
<dbReference type="Pfam" id="PF01512">
    <property type="entry name" value="Complex1_51K"/>
    <property type="match status" value="1"/>
</dbReference>
<evidence type="ECO:0000256" key="3">
    <source>
        <dbReference type="ARBA" id="ARBA00022723"/>
    </source>
</evidence>
<reference evidence="10 11" key="1">
    <citation type="submission" date="2017-02" db="EMBL/GenBank/DDBJ databases">
        <authorList>
            <person name="Peterson S.W."/>
        </authorList>
    </citation>
    <scope>NUCLEOTIDE SEQUENCE [LARGE SCALE GENOMIC DNA]</scope>
    <source>
        <strain evidence="10 11">DSM 15102</strain>
    </source>
</reference>
<keyword evidence="1" id="KW-0813">Transport</keyword>
<dbReference type="InterPro" id="IPR031001">
    <property type="entry name" value="PR_assoc_PrdC"/>
</dbReference>
<dbReference type="AlphaFoldDB" id="A0A1T4LKW4"/>
<evidence type="ECO:0000256" key="4">
    <source>
        <dbReference type="ARBA" id="ARBA00022737"/>
    </source>
</evidence>
<evidence type="ECO:0000313" key="11">
    <source>
        <dbReference type="Proteomes" id="UP000196365"/>
    </source>
</evidence>
<dbReference type="InterPro" id="IPR037225">
    <property type="entry name" value="Nuo51_FMN-bd_sf"/>
</dbReference>
<evidence type="ECO:0000256" key="2">
    <source>
        <dbReference type="ARBA" id="ARBA00022485"/>
    </source>
</evidence>
<keyword evidence="4" id="KW-0677">Repeat</keyword>
<dbReference type="NCBIfam" id="TIGR04481">
    <property type="entry name" value="PR_assoc_PrdC"/>
    <property type="match status" value="1"/>
</dbReference>
<keyword evidence="3" id="KW-0479">Metal-binding</keyword>
<dbReference type="EMBL" id="FUWV01000004">
    <property type="protein sequence ID" value="SJZ55094.1"/>
    <property type="molecule type" value="Genomic_DNA"/>
</dbReference>
<proteinExistence type="predicted"/>
<feature type="domain" description="NADH-ubiquinone oxidoreductase 51kDa subunit FMN-binding" evidence="8">
    <location>
        <begin position="82"/>
        <end position="224"/>
    </location>
</feature>
<keyword evidence="6" id="KW-0408">Iron</keyword>
<protein>
    <submittedName>
        <fullName evidence="10">Proline reductase-associated electron transfer protein PrdC</fullName>
    </submittedName>
</protein>
<dbReference type="InterPro" id="IPR011538">
    <property type="entry name" value="Nuo51_FMN-bd"/>
</dbReference>
<feature type="domain" description="RnfC Barrel sandwich hybrid" evidence="9">
    <location>
        <begin position="3"/>
        <end position="58"/>
    </location>
</feature>
<evidence type="ECO:0000256" key="7">
    <source>
        <dbReference type="ARBA" id="ARBA00023014"/>
    </source>
</evidence>
<dbReference type="Proteomes" id="UP000196365">
    <property type="component" value="Unassembled WGS sequence"/>
</dbReference>
<dbReference type="GO" id="GO:0046872">
    <property type="term" value="F:metal ion binding"/>
    <property type="evidence" value="ECO:0007669"/>
    <property type="project" value="UniProtKB-KW"/>
</dbReference>
<dbReference type="GO" id="GO:0009055">
    <property type="term" value="F:electron transfer activity"/>
    <property type="evidence" value="ECO:0007669"/>
    <property type="project" value="InterPro"/>
</dbReference>
<dbReference type="GO" id="GO:0051539">
    <property type="term" value="F:4 iron, 4 sulfur cluster binding"/>
    <property type="evidence" value="ECO:0007669"/>
    <property type="project" value="UniProtKB-KW"/>
</dbReference>
<evidence type="ECO:0000313" key="10">
    <source>
        <dbReference type="EMBL" id="SJZ55094.1"/>
    </source>
</evidence>
<name>A0A1T4LKW4_9FIRM</name>
<dbReference type="GO" id="GO:0016020">
    <property type="term" value="C:membrane"/>
    <property type="evidence" value="ECO:0007669"/>
    <property type="project" value="InterPro"/>
</dbReference>
<evidence type="ECO:0000256" key="6">
    <source>
        <dbReference type="ARBA" id="ARBA00023004"/>
    </source>
</evidence>
<keyword evidence="11" id="KW-1185">Reference proteome</keyword>
<dbReference type="PANTHER" id="PTHR43034:SF2">
    <property type="entry name" value="ION-TRANSLOCATING OXIDOREDUCTASE COMPLEX SUBUNIT C"/>
    <property type="match status" value="1"/>
</dbReference>
<keyword evidence="2" id="KW-0004">4Fe-4S</keyword>